<dbReference type="InterPro" id="IPR044492">
    <property type="entry name" value="P_typ_ATPase_HD_dom"/>
</dbReference>
<dbReference type="PATRIC" id="fig|1423729.3.peg.1533"/>
<dbReference type="InterPro" id="IPR018303">
    <property type="entry name" value="ATPase_P-typ_P_site"/>
</dbReference>
<comment type="similarity">
    <text evidence="2 15">Belongs to the cation transport ATPase (P-type) (TC 3.A.3) family. Type IB subfamily.</text>
</comment>
<evidence type="ECO:0000256" key="8">
    <source>
        <dbReference type="ARBA" id="ARBA00022796"/>
    </source>
</evidence>
<dbReference type="InterPro" id="IPR027256">
    <property type="entry name" value="P-typ_ATPase_IB"/>
</dbReference>
<dbReference type="InterPro" id="IPR023298">
    <property type="entry name" value="ATPase_P-typ_TM_dom_sf"/>
</dbReference>
<keyword evidence="7 15" id="KW-0547">Nucleotide-binding</keyword>
<gene>
    <name evidence="18" type="ORF">FC80_GL001511</name>
</gene>
<dbReference type="NCBIfam" id="TIGR01511">
    <property type="entry name" value="ATPase-IB1_Cu"/>
    <property type="match status" value="1"/>
</dbReference>
<dbReference type="RefSeq" id="WP_235807265.1">
    <property type="nucleotide sequence ID" value="NZ_AYZE01000016.1"/>
</dbReference>
<dbReference type="GO" id="GO:0016887">
    <property type="term" value="F:ATP hydrolysis activity"/>
    <property type="evidence" value="ECO:0007669"/>
    <property type="project" value="InterPro"/>
</dbReference>
<dbReference type="Proteomes" id="UP000051131">
    <property type="component" value="Unassembled WGS sequence"/>
</dbReference>
<dbReference type="SFLD" id="SFLDS00003">
    <property type="entry name" value="Haloacid_Dehalogenase"/>
    <property type="match status" value="1"/>
</dbReference>
<dbReference type="InterPro" id="IPR008250">
    <property type="entry name" value="ATPase_P-typ_transduc_dom_A_sf"/>
</dbReference>
<dbReference type="NCBIfam" id="TIGR01494">
    <property type="entry name" value="ATPase_P-type"/>
    <property type="match status" value="1"/>
</dbReference>
<dbReference type="SUPFAM" id="SSF81665">
    <property type="entry name" value="Calcium ATPase, transmembrane domain M"/>
    <property type="match status" value="1"/>
</dbReference>
<keyword evidence="19" id="KW-1185">Reference proteome</keyword>
<keyword evidence="13 15" id="KW-0472">Membrane</keyword>
<dbReference type="Pfam" id="PF00702">
    <property type="entry name" value="Hydrolase"/>
    <property type="match status" value="1"/>
</dbReference>
<dbReference type="InterPro" id="IPR023214">
    <property type="entry name" value="HAD_sf"/>
</dbReference>
<evidence type="ECO:0000256" key="11">
    <source>
        <dbReference type="ARBA" id="ARBA00022989"/>
    </source>
</evidence>
<dbReference type="GO" id="GO:0005507">
    <property type="term" value="F:copper ion binding"/>
    <property type="evidence" value="ECO:0007669"/>
    <property type="project" value="TreeGrafter"/>
</dbReference>
<dbReference type="PANTHER" id="PTHR43520">
    <property type="entry name" value="ATP7, ISOFORM B"/>
    <property type="match status" value="1"/>
</dbReference>
<evidence type="ECO:0000259" key="17">
    <source>
        <dbReference type="Pfam" id="PF00122"/>
    </source>
</evidence>
<feature type="transmembrane region" description="Helical" evidence="15">
    <location>
        <begin position="114"/>
        <end position="135"/>
    </location>
</feature>
<dbReference type="SFLD" id="SFLDG00002">
    <property type="entry name" value="C1.7:_P-type_atpase_like"/>
    <property type="match status" value="1"/>
</dbReference>
<dbReference type="GO" id="GO:0043682">
    <property type="term" value="F:P-type divalent copper transporter activity"/>
    <property type="evidence" value="ECO:0007669"/>
    <property type="project" value="TreeGrafter"/>
</dbReference>
<keyword evidence="6 15" id="KW-0479">Metal-binding</keyword>
<evidence type="ECO:0000313" key="19">
    <source>
        <dbReference type="Proteomes" id="UP000051131"/>
    </source>
</evidence>
<dbReference type="AlphaFoldDB" id="A0A0R2CEI8"/>
<dbReference type="Gene3D" id="3.40.50.1000">
    <property type="entry name" value="HAD superfamily/HAD-like"/>
    <property type="match status" value="1"/>
</dbReference>
<dbReference type="SUPFAM" id="SSF81653">
    <property type="entry name" value="Calcium ATPase, transduction domain A"/>
    <property type="match status" value="1"/>
</dbReference>
<dbReference type="GO" id="GO:0140581">
    <property type="term" value="F:P-type monovalent copper transporter activity"/>
    <property type="evidence" value="ECO:0007669"/>
    <property type="project" value="UniProtKB-EC"/>
</dbReference>
<dbReference type="PANTHER" id="PTHR43520:SF8">
    <property type="entry name" value="P-TYPE CU(+) TRANSPORTER"/>
    <property type="match status" value="1"/>
</dbReference>
<dbReference type="NCBIfam" id="TIGR01525">
    <property type="entry name" value="ATPase-IB_hvy"/>
    <property type="match status" value="1"/>
</dbReference>
<dbReference type="GO" id="GO:0055070">
    <property type="term" value="P:copper ion homeostasis"/>
    <property type="evidence" value="ECO:0007669"/>
    <property type="project" value="TreeGrafter"/>
</dbReference>
<dbReference type="EMBL" id="AYZE01000016">
    <property type="protein sequence ID" value="KRM90174.1"/>
    <property type="molecule type" value="Genomic_DNA"/>
</dbReference>
<evidence type="ECO:0000256" key="2">
    <source>
        <dbReference type="ARBA" id="ARBA00006024"/>
    </source>
</evidence>
<evidence type="ECO:0000256" key="14">
    <source>
        <dbReference type="ARBA" id="ARBA00049289"/>
    </source>
</evidence>
<evidence type="ECO:0000256" key="1">
    <source>
        <dbReference type="ARBA" id="ARBA00004651"/>
    </source>
</evidence>
<feature type="transmembrane region" description="Helical" evidence="15">
    <location>
        <begin position="302"/>
        <end position="319"/>
    </location>
</feature>
<organism evidence="18 19">
    <name type="scientific">Liquorilactobacillus cacaonum DSM 21116</name>
    <dbReference type="NCBI Taxonomy" id="1423729"/>
    <lineage>
        <taxon>Bacteria</taxon>
        <taxon>Bacillati</taxon>
        <taxon>Bacillota</taxon>
        <taxon>Bacilli</taxon>
        <taxon>Lactobacillales</taxon>
        <taxon>Lactobacillaceae</taxon>
        <taxon>Liquorilactobacillus</taxon>
    </lineage>
</organism>
<dbReference type="PROSITE" id="PS00154">
    <property type="entry name" value="ATPASE_E1_E2"/>
    <property type="match status" value="1"/>
</dbReference>
<keyword evidence="8" id="KW-0813">Transport</keyword>
<comment type="caution">
    <text evidence="18">The sequence shown here is derived from an EMBL/GenBank/DDBJ whole genome shotgun (WGS) entry which is preliminary data.</text>
</comment>
<dbReference type="CDD" id="cd07552">
    <property type="entry name" value="P-type_ATPase_Cu-like"/>
    <property type="match status" value="1"/>
</dbReference>
<dbReference type="PRINTS" id="PR00943">
    <property type="entry name" value="CUATPASE"/>
</dbReference>
<comment type="catalytic activity">
    <reaction evidence="14">
        <text>Cu(+)(in) + ATP + H2O = Cu(+)(out) + ADP + phosphate + H(+)</text>
        <dbReference type="Rhea" id="RHEA:25792"/>
        <dbReference type="ChEBI" id="CHEBI:15377"/>
        <dbReference type="ChEBI" id="CHEBI:15378"/>
        <dbReference type="ChEBI" id="CHEBI:30616"/>
        <dbReference type="ChEBI" id="CHEBI:43474"/>
        <dbReference type="ChEBI" id="CHEBI:49552"/>
        <dbReference type="ChEBI" id="CHEBI:456216"/>
        <dbReference type="EC" id="7.2.2.8"/>
    </reaction>
</comment>
<evidence type="ECO:0000256" key="16">
    <source>
        <dbReference type="SAM" id="MobiDB-lite"/>
    </source>
</evidence>
<evidence type="ECO:0000256" key="6">
    <source>
        <dbReference type="ARBA" id="ARBA00022723"/>
    </source>
</evidence>
<dbReference type="InterPro" id="IPR036412">
    <property type="entry name" value="HAD-like_sf"/>
</dbReference>
<evidence type="ECO:0000256" key="7">
    <source>
        <dbReference type="ARBA" id="ARBA00022741"/>
    </source>
</evidence>
<sequence length="690" mass="75271">MKDNKKIEHDMSKMDHNKMNHEMPEMDHSKMNHEMSGHMHHMGDFKKKFWLSFVVSLPIFLLSSFMGLKLPFNFSFTGSDWLVLVLATFLFFYGGQPFYTGAWQELKERTPAMMTLITMGISVAYIYSLYAFVINHFVSGAAHVMDFFWELASLIVIMLLGHWIEMNATMSAGNAVEKMAALLPGEAHLLGQNGRTQDIKLEDLEEGQVVKILAGEKVPADGEIISGTSAVNEALVTGESKAVKKRLGDKVIGGSLNGDGTLVVKVTGTGQSGYLAQVSKLVGQAQQDKSKAESVADRVSKWLFYAALLVGIIAFLVWLNLADMSTALNRMVAVLVIACPHALGLAIPLVVARSTSLAATNGLLLRNRKALEQVKKLDVVLMDKTGTLTEGIFKVNEIKSENSQYTKNEVLELMAQLETSSSHPLATGILNEAKKNNLDIKSASNVQTLKGIGVTGLIAGKEYQLVTANYLKKKQIDFNQKQFDELAQKGNSISYLISDEKIIGLIAQGDQIKNESKTFIEQLHQMGIEPVMLTGDNELAAKKIATQLGKITVKAELKPEDKERIVREYQEKNHHVMMLGDGVNDAPSLARADIGVAIGAGTDVAIDSADVVLVKSNPKDVLNFLHLAKATNRKMVENLWWGAGYNILALPLAAGLLAGFGFVLSPAVGAIVMSLSTVIVAINAMTLRID</sequence>
<evidence type="ECO:0000256" key="3">
    <source>
        <dbReference type="ARBA" id="ARBA00012517"/>
    </source>
</evidence>
<dbReference type="GO" id="GO:0005524">
    <property type="term" value="F:ATP binding"/>
    <property type="evidence" value="ECO:0007669"/>
    <property type="project" value="UniProtKB-UniRule"/>
</dbReference>
<dbReference type="EC" id="7.2.2.8" evidence="3"/>
<evidence type="ECO:0000256" key="15">
    <source>
        <dbReference type="RuleBase" id="RU362081"/>
    </source>
</evidence>
<keyword evidence="5 15" id="KW-0812">Transmembrane</keyword>
<keyword evidence="4 15" id="KW-1003">Cell membrane</keyword>
<dbReference type="SUPFAM" id="SSF56784">
    <property type="entry name" value="HAD-like"/>
    <property type="match status" value="1"/>
</dbReference>
<dbReference type="Pfam" id="PF00122">
    <property type="entry name" value="E1-E2_ATPase"/>
    <property type="match status" value="1"/>
</dbReference>
<dbReference type="FunFam" id="2.70.150.10:FF:000020">
    <property type="entry name" value="Copper-exporting P-type ATPase A"/>
    <property type="match status" value="1"/>
</dbReference>
<keyword evidence="11 15" id="KW-1133">Transmembrane helix</keyword>
<dbReference type="InterPro" id="IPR001757">
    <property type="entry name" value="P_typ_ATPase"/>
</dbReference>
<dbReference type="InterPro" id="IPR023299">
    <property type="entry name" value="ATPase_P-typ_cyto_dom_N"/>
</dbReference>
<keyword evidence="8" id="KW-0406">Ion transport</keyword>
<dbReference type="InterPro" id="IPR059000">
    <property type="entry name" value="ATPase_P-type_domA"/>
</dbReference>
<feature type="region of interest" description="Disordered" evidence="16">
    <location>
        <begin position="1"/>
        <end position="21"/>
    </location>
</feature>
<feature type="transmembrane region" description="Helical" evidence="15">
    <location>
        <begin position="331"/>
        <end position="351"/>
    </location>
</feature>
<feature type="transmembrane region" description="Helical" evidence="15">
    <location>
        <begin position="147"/>
        <end position="164"/>
    </location>
</feature>
<feature type="transmembrane region" description="Helical" evidence="15">
    <location>
        <begin position="83"/>
        <end position="102"/>
    </location>
</feature>
<proteinExistence type="inferred from homology"/>
<feature type="transmembrane region" description="Helical" evidence="15">
    <location>
        <begin position="639"/>
        <end position="662"/>
    </location>
</feature>
<keyword evidence="12" id="KW-0186">Copper</keyword>
<keyword evidence="9 15" id="KW-0067">ATP-binding</keyword>
<evidence type="ECO:0000256" key="13">
    <source>
        <dbReference type="ARBA" id="ARBA00023136"/>
    </source>
</evidence>
<evidence type="ECO:0000256" key="9">
    <source>
        <dbReference type="ARBA" id="ARBA00022840"/>
    </source>
</evidence>
<protein>
    <recommendedName>
        <fullName evidence="3">P-type Cu(+) transporter</fullName>
        <ecNumber evidence="3">7.2.2.8</ecNumber>
    </recommendedName>
</protein>
<dbReference type="Gene3D" id="3.40.1110.10">
    <property type="entry name" value="Calcium-transporting ATPase, cytoplasmic domain N"/>
    <property type="match status" value="1"/>
</dbReference>
<accession>A0A0R2CEI8</accession>
<feature type="transmembrane region" description="Helical" evidence="15">
    <location>
        <begin position="668"/>
        <end position="687"/>
    </location>
</feature>
<keyword evidence="10" id="KW-1278">Translocase</keyword>
<evidence type="ECO:0000256" key="10">
    <source>
        <dbReference type="ARBA" id="ARBA00022967"/>
    </source>
</evidence>
<evidence type="ECO:0000256" key="12">
    <source>
        <dbReference type="ARBA" id="ARBA00023008"/>
    </source>
</evidence>
<dbReference type="GO" id="GO:0005886">
    <property type="term" value="C:plasma membrane"/>
    <property type="evidence" value="ECO:0007669"/>
    <property type="project" value="UniProtKB-SubCell"/>
</dbReference>
<dbReference type="PRINTS" id="PR00119">
    <property type="entry name" value="CATATPASE"/>
</dbReference>
<reference evidence="18 19" key="1">
    <citation type="journal article" date="2015" name="Genome Announc.">
        <title>Expanding the biotechnology potential of lactobacilli through comparative genomics of 213 strains and associated genera.</title>
        <authorList>
            <person name="Sun Z."/>
            <person name="Harris H.M."/>
            <person name="McCann A."/>
            <person name="Guo C."/>
            <person name="Argimon S."/>
            <person name="Zhang W."/>
            <person name="Yang X."/>
            <person name="Jeffery I.B."/>
            <person name="Cooney J.C."/>
            <person name="Kagawa T.F."/>
            <person name="Liu W."/>
            <person name="Song Y."/>
            <person name="Salvetti E."/>
            <person name="Wrobel A."/>
            <person name="Rasinkangas P."/>
            <person name="Parkhill J."/>
            <person name="Rea M.C."/>
            <person name="O'Sullivan O."/>
            <person name="Ritari J."/>
            <person name="Douillard F.P."/>
            <person name="Paul Ross R."/>
            <person name="Yang R."/>
            <person name="Briner A.E."/>
            <person name="Felis G.E."/>
            <person name="de Vos W.M."/>
            <person name="Barrangou R."/>
            <person name="Klaenhammer T.R."/>
            <person name="Caufield P.W."/>
            <person name="Cui Y."/>
            <person name="Zhang H."/>
            <person name="O'Toole P.W."/>
        </authorList>
    </citation>
    <scope>NUCLEOTIDE SEQUENCE [LARGE SCALE GENOMIC DNA]</scope>
    <source>
        <strain evidence="18 19">DSM 21116</strain>
    </source>
</reference>
<dbReference type="Gene3D" id="2.70.150.10">
    <property type="entry name" value="Calcium-transporting ATPase, cytoplasmic transduction domain A"/>
    <property type="match status" value="1"/>
</dbReference>
<dbReference type="SFLD" id="SFLDF00027">
    <property type="entry name" value="p-type_atpase"/>
    <property type="match status" value="1"/>
</dbReference>
<keyword evidence="8" id="KW-0187">Copper transport</keyword>
<evidence type="ECO:0000256" key="5">
    <source>
        <dbReference type="ARBA" id="ARBA00022692"/>
    </source>
</evidence>
<feature type="domain" description="P-type ATPase A" evidence="17">
    <location>
        <begin position="182"/>
        <end position="282"/>
    </location>
</feature>
<name>A0A0R2CEI8_9LACO</name>
<dbReference type="STRING" id="1423729.FC80_GL001511"/>
<evidence type="ECO:0000256" key="4">
    <source>
        <dbReference type="ARBA" id="ARBA00022475"/>
    </source>
</evidence>
<evidence type="ECO:0000313" key="18">
    <source>
        <dbReference type="EMBL" id="KRM90174.1"/>
    </source>
</evidence>
<comment type="subcellular location">
    <subcellularLocation>
        <location evidence="1">Cell membrane</location>
        <topology evidence="1">Multi-pass membrane protein</topology>
    </subcellularLocation>
</comment>